<feature type="domain" description="RmlD-like substrate binding" evidence="7">
    <location>
        <begin position="5"/>
        <end position="287"/>
    </location>
</feature>
<dbReference type="NCBIfam" id="TIGR01214">
    <property type="entry name" value="rmlD"/>
    <property type="match status" value="1"/>
</dbReference>
<comment type="similarity">
    <text evidence="2 6">Belongs to the dTDP-4-dehydrorhamnose reductase family.</text>
</comment>
<reference evidence="9" key="1">
    <citation type="journal article" date="2019" name="Int. J. Syst. Evol. Microbiol.">
        <title>The Global Catalogue of Microorganisms (GCM) 10K type strain sequencing project: providing services to taxonomists for standard genome sequencing and annotation.</title>
        <authorList>
            <consortium name="The Broad Institute Genomics Platform"/>
            <consortium name="The Broad Institute Genome Sequencing Center for Infectious Disease"/>
            <person name="Wu L."/>
            <person name="Ma J."/>
        </authorList>
    </citation>
    <scope>NUCLEOTIDE SEQUENCE [LARGE SCALE GENOMIC DNA]</scope>
    <source>
        <strain evidence="9">CGMCC 1.15643</strain>
    </source>
</reference>
<dbReference type="InterPro" id="IPR029903">
    <property type="entry name" value="RmlD-like-bd"/>
</dbReference>
<dbReference type="Pfam" id="PF04321">
    <property type="entry name" value="RmlD_sub_bind"/>
    <property type="match status" value="1"/>
</dbReference>
<evidence type="ECO:0000259" key="7">
    <source>
        <dbReference type="Pfam" id="PF04321"/>
    </source>
</evidence>
<dbReference type="Gene3D" id="3.90.25.10">
    <property type="entry name" value="UDP-galactose 4-epimerase, domain 1"/>
    <property type="match status" value="1"/>
</dbReference>
<proteinExistence type="inferred from homology"/>
<evidence type="ECO:0000256" key="2">
    <source>
        <dbReference type="ARBA" id="ARBA00010944"/>
    </source>
</evidence>
<dbReference type="EC" id="1.1.1.133" evidence="3 6"/>
<dbReference type="SUPFAM" id="SSF51735">
    <property type="entry name" value="NAD(P)-binding Rossmann-fold domains"/>
    <property type="match status" value="1"/>
</dbReference>
<dbReference type="Proteomes" id="UP001595976">
    <property type="component" value="Unassembled WGS sequence"/>
</dbReference>
<dbReference type="RefSeq" id="WP_158445170.1">
    <property type="nucleotide sequence ID" value="NZ_JAOAOS010000001.1"/>
</dbReference>
<evidence type="ECO:0000256" key="6">
    <source>
        <dbReference type="RuleBase" id="RU364082"/>
    </source>
</evidence>
<sequence>MSAPTILVLGRSGQLAGALAERGCGAVVAAGRPEFDLTRPDAPARLLDMVRPAAVINAAAYTAVDRAESEPELAFALNRDGPAALAKACARAGLPLIHISTDCVFDGAKAGAYREADISRPLNIYGASKRAGERAVLEALPSALVVRTSWVFGPRGESFVTRLLGWAQGRETLTVAGDQRGKPTYAPALADALLALAPRLIGRTLPGGLLHLAGETVLSRAEQAQLILDAARRRGGPWARVIPVPSSAHATAAARPCNAVLDCTLAARQGIALGAFADDVEATLDRLIGPAATHLAQHRLNPSRAS</sequence>
<dbReference type="PANTHER" id="PTHR10491:SF4">
    <property type="entry name" value="METHIONINE ADENOSYLTRANSFERASE 2 SUBUNIT BETA"/>
    <property type="match status" value="1"/>
</dbReference>
<dbReference type="GO" id="GO:0008831">
    <property type="term" value="F:dTDP-4-dehydrorhamnose reductase activity"/>
    <property type="evidence" value="ECO:0007669"/>
    <property type="project" value="UniProtKB-EC"/>
</dbReference>
<dbReference type="Gene3D" id="3.40.50.720">
    <property type="entry name" value="NAD(P)-binding Rossmann-like Domain"/>
    <property type="match status" value="1"/>
</dbReference>
<dbReference type="CDD" id="cd05254">
    <property type="entry name" value="dTDP_HR_like_SDR_e"/>
    <property type="match status" value="1"/>
</dbReference>
<comment type="catalytic activity">
    <reaction evidence="5 6">
        <text>dTDP-beta-L-rhamnose + NADP(+) = dTDP-4-dehydro-beta-L-rhamnose + NADPH + H(+)</text>
        <dbReference type="Rhea" id="RHEA:21796"/>
        <dbReference type="ChEBI" id="CHEBI:15378"/>
        <dbReference type="ChEBI" id="CHEBI:57510"/>
        <dbReference type="ChEBI" id="CHEBI:57783"/>
        <dbReference type="ChEBI" id="CHEBI:58349"/>
        <dbReference type="ChEBI" id="CHEBI:62830"/>
        <dbReference type="EC" id="1.1.1.133"/>
    </reaction>
</comment>
<name>A0ABW0F0L0_9HYPH</name>
<organism evidence="8 9">
    <name type="scientific">Bosea minatitlanensis</name>
    <dbReference type="NCBI Taxonomy" id="128782"/>
    <lineage>
        <taxon>Bacteria</taxon>
        <taxon>Pseudomonadati</taxon>
        <taxon>Pseudomonadota</taxon>
        <taxon>Alphaproteobacteria</taxon>
        <taxon>Hyphomicrobiales</taxon>
        <taxon>Boseaceae</taxon>
        <taxon>Bosea</taxon>
    </lineage>
</organism>
<comment type="function">
    <text evidence="6">Catalyzes the reduction of dTDP-6-deoxy-L-lyxo-4-hexulose to yield dTDP-L-rhamnose.</text>
</comment>
<evidence type="ECO:0000256" key="1">
    <source>
        <dbReference type="ARBA" id="ARBA00004781"/>
    </source>
</evidence>
<comment type="cofactor">
    <cofactor evidence="6">
        <name>Mg(2+)</name>
        <dbReference type="ChEBI" id="CHEBI:18420"/>
    </cofactor>
    <text evidence="6">Binds 1 Mg(2+) ion per monomer.</text>
</comment>
<protein>
    <recommendedName>
        <fullName evidence="4 6">dTDP-4-dehydrorhamnose reductase</fullName>
        <ecNumber evidence="3 6">1.1.1.133</ecNumber>
    </recommendedName>
</protein>
<comment type="pathway">
    <text evidence="1 6">Carbohydrate biosynthesis; dTDP-L-rhamnose biosynthesis.</text>
</comment>
<dbReference type="PANTHER" id="PTHR10491">
    <property type="entry name" value="DTDP-4-DEHYDRORHAMNOSE REDUCTASE"/>
    <property type="match status" value="1"/>
</dbReference>
<evidence type="ECO:0000313" key="8">
    <source>
        <dbReference type="EMBL" id="MFC5292060.1"/>
    </source>
</evidence>
<evidence type="ECO:0000256" key="4">
    <source>
        <dbReference type="ARBA" id="ARBA00017099"/>
    </source>
</evidence>
<dbReference type="InterPro" id="IPR036291">
    <property type="entry name" value="NAD(P)-bd_dom_sf"/>
</dbReference>
<evidence type="ECO:0000313" key="9">
    <source>
        <dbReference type="Proteomes" id="UP001595976"/>
    </source>
</evidence>
<evidence type="ECO:0000256" key="3">
    <source>
        <dbReference type="ARBA" id="ARBA00012929"/>
    </source>
</evidence>
<gene>
    <name evidence="8" type="primary">rfbD</name>
    <name evidence="8" type="ORF">ACFPK2_03550</name>
</gene>
<comment type="caution">
    <text evidence="8">The sequence shown here is derived from an EMBL/GenBank/DDBJ whole genome shotgun (WGS) entry which is preliminary data.</text>
</comment>
<dbReference type="EMBL" id="JBHSLI010000001">
    <property type="protein sequence ID" value="MFC5292060.1"/>
    <property type="molecule type" value="Genomic_DNA"/>
</dbReference>
<keyword evidence="6" id="KW-0521">NADP</keyword>
<evidence type="ECO:0000256" key="5">
    <source>
        <dbReference type="ARBA" id="ARBA00048200"/>
    </source>
</evidence>
<dbReference type="InterPro" id="IPR005913">
    <property type="entry name" value="dTDP_dehydrorham_reduct"/>
</dbReference>
<keyword evidence="9" id="KW-1185">Reference proteome</keyword>
<accession>A0ABW0F0L0</accession>
<keyword evidence="6 8" id="KW-0560">Oxidoreductase</keyword>